<name>A0ABP8JM81_9MICO</name>
<evidence type="ECO:0000313" key="8">
    <source>
        <dbReference type="Proteomes" id="UP001500642"/>
    </source>
</evidence>
<keyword evidence="3 6" id="KW-0812">Transmembrane</keyword>
<keyword evidence="8" id="KW-1185">Reference proteome</keyword>
<evidence type="ECO:0000256" key="1">
    <source>
        <dbReference type="ARBA" id="ARBA00004651"/>
    </source>
</evidence>
<reference evidence="8" key="1">
    <citation type="journal article" date="2019" name="Int. J. Syst. Evol. Microbiol.">
        <title>The Global Catalogue of Microorganisms (GCM) 10K type strain sequencing project: providing services to taxonomists for standard genome sequencing and annotation.</title>
        <authorList>
            <consortium name="The Broad Institute Genomics Platform"/>
            <consortium name="The Broad Institute Genome Sequencing Center for Infectious Disease"/>
            <person name="Wu L."/>
            <person name="Ma J."/>
        </authorList>
    </citation>
    <scope>NUCLEOTIDE SEQUENCE [LARGE SCALE GENOMIC DNA]</scope>
    <source>
        <strain evidence="8">JCM 17808</strain>
    </source>
</reference>
<dbReference type="RefSeq" id="WP_425548440.1">
    <property type="nucleotide sequence ID" value="NZ_BAABGL010000017.1"/>
</dbReference>
<comment type="subcellular location">
    <subcellularLocation>
        <location evidence="1">Cell membrane</location>
        <topology evidence="1">Multi-pass membrane protein</topology>
    </subcellularLocation>
</comment>
<evidence type="ECO:0000256" key="3">
    <source>
        <dbReference type="ARBA" id="ARBA00022692"/>
    </source>
</evidence>
<evidence type="ECO:0000313" key="7">
    <source>
        <dbReference type="EMBL" id="GAA4393145.1"/>
    </source>
</evidence>
<dbReference type="Proteomes" id="UP001500642">
    <property type="component" value="Unassembled WGS sequence"/>
</dbReference>
<evidence type="ECO:0000256" key="4">
    <source>
        <dbReference type="ARBA" id="ARBA00022989"/>
    </source>
</evidence>
<feature type="transmembrane region" description="Helical" evidence="6">
    <location>
        <begin position="109"/>
        <end position="131"/>
    </location>
</feature>
<evidence type="ECO:0000256" key="5">
    <source>
        <dbReference type="ARBA" id="ARBA00023136"/>
    </source>
</evidence>
<dbReference type="EMBL" id="BAABGL010000017">
    <property type="protein sequence ID" value="GAA4393145.1"/>
    <property type="molecule type" value="Genomic_DNA"/>
</dbReference>
<keyword evidence="2" id="KW-1003">Cell membrane</keyword>
<feature type="transmembrane region" description="Helical" evidence="6">
    <location>
        <begin position="71"/>
        <end position="88"/>
    </location>
</feature>
<gene>
    <name evidence="7" type="ORF">GCM10023167_21880</name>
</gene>
<feature type="transmembrane region" description="Helical" evidence="6">
    <location>
        <begin position="6"/>
        <end position="26"/>
    </location>
</feature>
<comment type="caution">
    <text evidence="7">The sequence shown here is derived from an EMBL/GenBank/DDBJ whole genome shotgun (WGS) entry which is preliminary data.</text>
</comment>
<evidence type="ECO:0000256" key="6">
    <source>
        <dbReference type="SAM" id="Phobius"/>
    </source>
</evidence>
<dbReference type="Pfam" id="PF01810">
    <property type="entry name" value="LysE"/>
    <property type="match status" value="1"/>
</dbReference>
<organism evidence="7 8">
    <name type="scientific">Brevibacterium pityocampae</name>
    <dbReference type="NCBI Taxonomy" id="506594"/>
    <lineage>
        <taxon>Bacteria</taxon>
        <taxon>Bacillati</taxon>
        <taxon>Actinomycetota</taxon>
        <taxon>Actinomycetes</taxon>
        <taxon>Micrococcales</taxon>
        <taxon>Brevibacteriaceae</taxon>
        <taxon>Brevibacterium</taxon>
    </lineage>
</organism>
<dbReference type="PANTHER" id="PTHR30086:SF20">
    <property type="entry name" value="ARGININE EXPORTER PROTEIN ARGO-RELATED"/>
    <property type="match status" value="1"/>
</dbReference>
<sequence length="199" mass="21416">MLTHVITGMFTGWSLIIAVGPQNAFVLRQGMRREYVALVVVICSVADALLMVLGTAGIGAVVERAPILLDLLRWGGAAYLLWFAYTSFRSAAKPEGLTATRGSVRLRTVIITTLTLTFLNPGVYIDTMLLIGSLANQLGTDRWAFTAGAVLGSITWFAAIGFGAHALAPYAARPRVWQIVDIAIGIVMVLISLRLIFGH</sequence>
<keyword evidence="4 6" id="KW-1133">Transmembrane helix</keyword>
<proteinExistence type="predicted"/>
<evidence type="ECO:0000256" key="2">
    <source>
        <dbReference type="ARBA" id="ARBA00022475"/>
    </source>
</evidence>
<protein>
    <submittedName>
        <fullName evidence="7">LysE/ArgO family amino acid transporter</fullName>
    </submittedName>
</protein>
<feature type="transmembrane region" description="Helical" evidence="6">
    <location>
        <begin position="35"/>
        <end position="59"/>
    </location>
</feature>
<feature type="transmembrane region" description="Helical" evidence="6">
    <location>
        <begin position="143"/>
        <end position="164"/>
    </location>
</feature>
<dbReference type="InterPro" id="IPR001123">
    <property type="entry name" value="LeuE-type"/>
</dbReference>
<dbReference type="PANTHER" id="PTHR30086">
    <property type="entry name" value="ARGININE EXPORTER PROTEIN ARGO"/>
    <property type="match status" value="1"/>
</dbReference>
<accession>A0ABP8JM81</accession>
<feature type="transmembrane region" description="Helical" evidence="6">
    <location>
        <begin position="176"/>
        <end position="197"/>
    </location>
</feature>
<keyword evidence="5 6" id="KW-0472">Membrane</keyword>